<evidence type="ECO:0000256" key="7">
    <source>
        <dbReference type="ARBA" id="ARBA00023015"/>
    </source>
</evidence>
<protein>
    <recommendedName>
        <fullName evidence="11">Protein BZR1 homolog</fullName>
    </recommendedName>
    <alternativeName>
        <fullName evidence="11">Protein BRASSINAZOLE-RESISTANT 1 homolog</fullName>
    </alternativeName>
</protein>
<keyword evidence="8 11" id="KW-0238">DNA-binding</keyword>
<feature type="domain" description="Trichome birefringence-like N-terminal" evidence="15">
    <location>
        <begin position="365"/>
        <end position="416"/>
    </location>
</feature>
<comment type="function">
    <text evidence="11">Functions in brassinosteroid signaling. May function as transcriptional repressor.</text>
</comment>
<dbReference type="GO" id="GO:0016020">
    <property type="term" value="C:membrane"/>
    <property type="evidence" value="ECO:0007669"/>
    <property type="project" value="UniProtKB-SubCell"/>
</dbReference>
<feature type="domain" description="BES1/BZR1 plant transcription factor N-terminal" evidence="13">
    <location>
        <begin position="4"/>
        <end position="139"/>
    </location>
</feature>
<dbReference type="GO" id="GO:0016740">
    <property type="term" value="F:transferase activity"/>
    <property type="evidence" value="ECO:0007669"/>
    <property type="project" value="InterPro"/>
</dbReference>
<evidence type="ECO:0000256" key="1">
    <source>
        <dbReference type="ARBA" id="ARBA00004167"/>
    </source>
</evidence>
<keyword evidence="4" id="KW-0812">Transmembrane</keyword>
<dbReference type="PANTHER" id="PTHR31506">
    <property type="entry name" value="BES1/BZR1 HOMOLOG PROTEIN 3-RELATED"/>
    <property type="match status" value="1"/>
</dbReference>
<dbReference type="GO" id="GO:0006351">
    <property type="term" value="P:DNA-templated transcription"/>
    <property type="evidence" value="ECO:0007669"/>
    <property type="project" value="InterPro"/>
</dbReference>
<comment type="similarity">
    <text evidence="2 11">Belongs to the BZR/LAT61 family.</text>
</comment>
<name>A0A8S1ZR14_ARAAE</name>
<accession>A0A8S1ZR14</accession>
<evidence type="ECO:0000256" key="10">
    <source>
        <dbReference type="ARBA" id="ARBA00023163"/>
    </source>
</evidence>
<feature type="domain" description="Trichome birefringence-like C-terminal" evidence="14">
    <location>
        <begin position="417"/>
        <end position="682"/>
    </location>
</feature>
<evidence type="ECO:0000256" key="9">
    <source>
        <dbReference type="ARBA" id="ARBA00023136"/>
    </source>
</evidence>
<keyword evidence="6" id="KW-1133">Transmembrane helix</keyword>
<comment type="similarity">
    <text evidence="3">Belongs to the PC-esterase family. TBL subfamily.</text>
</comment>
<comment type="subcellular location">
    <subcellularLocation>
        <location evidence="1">Membrane</location>
        <topology evidence="1">Single-pass membrane protein</topology>
    </subcellularLocation>
    <subcellularLocation>
        <location evidence="11">Nucleus</location>
    </subcellularLocation>
</comment>
<evidence type="ECO:0000259" key="14">
    <source>
        <dbReference type="Pfam" id="PF13839"/>
    </source>
</evidence>
<keyword evidence="10 11" id="KW-0804">Transcription</keyword>
<keyword evidence="11" id="KW-1070">Brassinosteroid signaling pathway</keyword>
<dbReference type="InterPro" id="IPR008540">
    <property type="entry name" value="BES1_N"/>
</dbReference>
<evidence type="ECO:0000259" key="13">
    <source>
        <dbReference type="Pfam" id="PF05687"/>
    </source>
</evidence>
<keyword evidence="7 11" id="KW-0805">Transcription regulation</keyword>
<dbReference type="GO" id="GO:0003700">
    <property type="term" value="F:DNA-binding transcription factor activity"/>
    <property type="evidence" value="ECO:0007669"/>
    <property type="project" value="UniProtKB-UniRule"/>
</dbReference>
<keyword evidence="9" id="KW-0472">Membrane</keyword>
<evidence type="ECO:0000256" key="4">
    <source>
        <dbReference type="ARBA" id="ARBA00022692"/>
    </source>
</evidence>
<dbReference type="Pfam" id="PF05687">
    <property type="entry name" value="BES1_N"/>
    <property type="match status" value="1"/>
</dbReference>
<evidence type="ECO:0000256" key="6">
    <source>
        <dbReference type="ARBA" id="ARBA00022989"/>
    </source>
</evidence>
<gene>
    <name evidence="16" type="ORF">AARE701A_LOCUS5791</name>
</gene>
<dbReference type="GO" id="GO:0009742">
    <property type="term" value="P:brassinosteroid mediated signaling pathway"/>
    <property type="evidence" value="ECO:0007669"/>
    <property type="project" value="UniProtKB-UniRule"/>
</dbReference>
<dbReference type="GO" id="GO:0003677">
    <property type="term" value="F:DNA binding"/>
    <property type="evidence" value="ECO:0007669"/>
    <property type="project" value="UniProtKB-UniRule"/>
</dbReference>
<sequence length="687" mass="75390">MTSGTRMPTWRERENNKRRERRRRAIAAKIFTGLRMYGNYELPKHCDNNEVLKALCNEAGWIVEPDGTTYRKGCSRPVERMEIGGGSATASPCSSYQPSPCASYNPSPGSSNFMSPASSSFANLTSGDGQSLIPWLKHLSTTSSSSASSSSRLPNYLYIPGGSISAPVTPPLSSPTARTPRMNADWQQLNNSFFVSSTPPSPTRQIIPDSEWFSGIQLAQSVPASPTFSLVSQNPFGFKEEAASAAGGGGGSRMWTPGQSGTCSPAIPPGADQTADVPMSEAVAPPEFAFGSNTNGLVKAWEGERIHEESGSDDLELTLGNSSTRKVDDDSVSIFALIITWKTTQSLDCNVLADNTDAGYKNTSKCNIYQGRWIYDNSSNPLYGTSTCPFIGLDCQKFGRPDKNYLHYRWQPTGCDIPRFDGRDFLKRFKGKKILFVGDSLSNNMWVSLSCMLHAAVPNAKYTFQLNKRLSTFTIPEYGISVNFLKNGFLVDLVADKTRGLILKLDSISSGNQWLGSDVAIFNTFHWWSHTGRAKTWDYFQTGDQIVKEMNRMEAFKIALTTWAKWIDRNIDPSKTRVFYQGVSPVHFIGGEWGKPGKTCLGETVPVEGPSYSGRPNEGEAIVRSVIGGMAKPVELLDVTDMTEMRKDGHPSIYAGGGNRLNDCSHWCLPGVPDAWNQLLYTALLGH</sequence>
<dbReference type="Proteomes" id="UP000682877">
    <property type="component" value="Chromosome 2"/>
</dbReference>
<organism evidence="16 17">
    <name type="scientific">Arabidopsis arenosa</name>
    <name type="common">Sand rock-cress</name>
    <name type="synonym">Cardaminopsis arenosa</name>
    <dbReference type="NCBI Taxonomy" id="38785"/>
    <lineage>
        <taxon>Eukaryota</taxon>
        <taxon>Viridiplantae</taxon>
        <taxon>Streptophyta</taxon>
        <taxon>Embryophyta</taxon>
        <taxon>Tracheophyta</taxon>
        <taxon>Spermatophyta</taxon>
        <taxon>Magnoliopsida</taxon>
        <taxon>eudicotyledons</taxon>
        <taxon>Gunneridae</taxon>
        <taxon>Pentapetalae</taxon>
        <taxon>rosids</taxon>
        <taxon>malvids</taxon>
        <taxon>Brassicales</taxon>
        <taxon>Brassicaceae</taxon>
        <taxon>Camelineae</taxon>
        <taxon>Arabidopsis</taxon>
    </lineage>
</organism>
<dbReference type="PANTHER" id="PTHR31506:SF51">
    <property type="entry name" value="BES1_BZR1 HOMOLOG PROTEIN 4"/>
    <property type="match status" value="1"/>
</dbReference>
<feature type="region of interest" description="Disordered" evidence="12">
    <location>
        <begin position="1"/>
        <end position="21"/>
    </location>
</feature>
<dbReference type="InterPro" id="IPR033264">
    <property type="entry name" value="BZR"/>
</dbReference>
<evidence type="ECO:0000256" key="11">
    <source>
        <dbReference type="RuleBase" id="RU369040"/>
    </source>
</evidence>
<evidence type="ECO:0000256" key="5">
    <source>
        <dbReference type="ARBA" id="ARBA00022968"/>
    </source>
</evidence>
<evidence type="ECO:0000256" key="12">
    <source>
        <dbReference type="SAM" id="MobiDB-lite"/>
    </source>
</evidence>
<evidence type="ECO:0000313" key="16">
    <source>
        <dbReference type="EMBL" id="CAE5964623.1"/>
    </source>
</evidence>
<keyword evidence="17" id="KW-1185">Reference proteome</keyword>
<dbReference type="Pfam" id="PF13839">
    <property type="entry name" value="PC-Esterase"/>
    <property type="match status" value="1"/>
</dbReference>
<dbReference type="AlphaFoldDB" id="A0A8S1ZR14"/>
<evidence type="ECO:0000256" key="3">
    <source>
        <dbReference type="ARBA" id="ARBA00007727"/>
    </source>
</evidence>
<dbReference type="InterPro" id="IPR025846">
    <property type="entry name" value="TBL_N"/>
</dbReference>
<dbReference type="GO" id="GO:0005634">
    <property type="term" value="C:nucleus"/>
    <property type="evidence" value="ECO:0007669"/>
    <property type="project" value="UniProtKB-SubCell"/>
</dbReference>
<evidence type="ECO:0000259" key="15">
    <source>
        <dbReference type="Pfam" id="PF14416"/>
    </source>
</evidence>
<dbReference type="InterPro" id="IPR026057">
    <property type="entry name" value="TBL_C"/>
</dbReference>
<dbReference type="Pfam" id="PF14416">
    <property type="entry name" value="PMR5N"/>
    <property type="match status" value="1"/>
</dbReference>
<reference evidence="16" key="1">
    <citation type="submission" date="2021-01" db="EMBL/GenBank/DDBJ databases">
        <authorList>
            <person name="Bezrukov I."/>
        </authorList>
    </citation>
    <scope>NUCLEOTIDE SEQUENCE</scope>
</reference>
<evidence type="ECO:0000313" key="17">
    <source>
        <dbReference type="Proteomes" id="UP000682877"/>
    </source>
</evidence>
<proteinExistence type="inferred from homology"/>
<keyword evidence="5" id="KW-0735">Signal-anchor</keyword>
<evidence type="ECO:0000256" key="2">
    <source>
        <dbReference type="ARBA" id="ARBA00005909"/>
    </source>
</evidence>
<evidence type="ECO:0000256" key="8">
    <source>
        <dbReference type="ARBA" id="ARBA00023125"/>
    </source>
</evidence>
<dbReference type="EMBL" id="LR999452">
    <property type="protein sequence ID" value="CAE5964623.1"/>
    <property type="molecule type" value="Genomic_DNA"/>
</dbReference>